<protein>
    <recommendedName>
        <fullName evidence="2">Aminoglycoside phosphotransferase domain-containing protein</fullName>
    </recommendedName>
</protein>
<sequence>MSTKLPGWETCLSFMLGASIALLIASVPRENLPFKRQTQAQAPQTEAHATPKSEEFESEIERGDDDDDGDARAAMTALNESAIAQFQRTIQKTVPWADLSPNFIKRGLKYPSDRRKLEQARSLKSQACRGSRTQKPRRVEHDFSIPLEEPKIIRILAPEVNMLLQEHCDQGSIPSGTAICSALSSAVKNGKTLWSHFGRAVIQLDERIVVKIGDDISPTDADTTAHIFKHSSDIPAPRPLGIMAIGKKMYMFMTLVQGDPLDKVWPSLSDDEKISIRDQLDVILKKLRGLPLPSQYLGGGDPPQCIDCRMFKRESSTHLENEAQFNAFLLSGNRREGREPYVDFVRPMLREGNRIVMTHGDLHPRNIMVIKDQEGIQVTGLIDWEYSGAYPEYWEFVKSLNTMFPVRAGDWCFFLPQKGMGAYFAEFAIDRFLEHCVT</sequence>
<evidence type="ECO:0000256" key="1">
    <source>
        <dbReference type="SAM" id="MobiDB-lite"/>
    </source>
</evidence>
<dbReference type="AlphaFoldDB" id="A0A0H1BP55"/>
<evidence type="ECO:0000313" key="3">
    <source>
        <dbReference type="EMBL" id="KLJ10956.1"/>
    </source>
</evidence>
<dbReference type="SUPFAM" id="SSF56112">
    <property type="entry name" value="Protein kinase-like (PK-like)"/>
    <property type="match status" value="1"/>
</dbReference>
<dbReference type="Gene3D" id="3.90.1200.10">
    <property type="match status" value="1"/>
</dbReference>
<feature type="region of interest" description="Disordered" evidence="1">
    <location>
        <begin position="35"/>
        <end position="71"/>
    </location>
</feature>
<name>A0A0H1BP55_9EURO</name>
<dbReference type="Proteomes" id="UP000053573">
    <property type="component" value="Unassembled WGS sequence"/>
</dbReference>
<comment type="caution">
    <text evidence="3">The sequence shown here is derived from an EMBL/GenBank/DDBJ whole genome shotgun (WGS) entry which is preliminary data.</text>
</comment>
<dbReference type="PANTHER" id="PTHR21310">
    <property type="entry name" value="AMINOGLYCOSIDE PHOSPHOTRANSFERASE-RELATED-RELATED"/>
    <property type="match status" value="1"/>
</dbReference>
<keyword evidence="4" id="KW-1185">Reference proteome</keyword>
<dbReference type="InterPro" id="IPR011009">
    <property type="entry name" value="Kinase-like_dom_sf"/>
</dbReference>
<feature type="compositionally biased region" description="Basic and acidic residues" evidence="1">
    <location>
        <begin position="49"/>
        <end position="61"/>
    </location>
</feature>
<feature type="domain" description="Aminoglycoside phosphotransferase" evidence="2">
    <location>
        <begin position="209"/>
        <end position="407"/>
    </location>
</feature>
<dbReference type="InterPro" id="IPR002575">
    <property type="entry name" value="Aminoglycoside_PTrfase"/>
</dbReference>
<evidence type="ECO:0000313" key="4">
    <source>
        <dbReference type="Proteomes" id="UP000053573"/>
    </source>
</evidence>
<dbReference type="Pfam" id="PF01636">
    <property type="entry name" value="APH"/>
    <property type="match status" value="1"/>
</dbReference>
<dbReference type="STRING" id="2060906.A0A0H1BP55"/>
<reference evidence="4" key="1">
    <citation type="journal article" date="2015" name="PLoS Genet.">
        <title>The dynamic genome and transcriptome of the human fungal pathogen Blastomyces and close relative Emmonsia.</title>
        <authorList>
            <person name="Munoz J.F."/>
            <person name="Gauthier G.M."/>
            <person name="Desjardins C.A."/>
            <person name="Gallo J.E."/>
            <person name="Holder J."/>
            <person name="Sullivan T.D."/>
            <person name="Marty A.J."/>
            <person name="Carmen J.C."/>
            <person name="Chen Z."/>
            <person name="Ding L."/>
            <person name="Gujja S."/>
            <person name="Magrini V."/>
            <person name="Misas E."/>
            <person name="Mitreva M."/>
            <person name="Priest M."/>
            <person name="Saif S."/>
            <person name="Whiston E.A."/>
            <person name="Young S."/>
            <person name="Zeng Q."/>
            <person name="Goldman W.E."/>
            <person name="Mardis E.R."/>
            <person name="Taylor J.W."/>
            <person name="McEwen J.G."/>
            <person name="Clay O.K."/>
            <person name="Klein B.S."/>
            <person name="Cuomo C.A."/>
        </authorList>
    </citation>
    <scope>NUCLEOTIDE SEQUENCE [LARGE SCALE GENOMIC DNA]</scope>
    <source>
        <strain evidence="4">UAMH 139</strain>
    </source>
</reference>
<dbReference type="InterPro" id="IPR051678">
    <property type="entry name" value="AGP_Transferase"/>
</dbReference>
<proteinExistence type="predicted"/>
<dbReference type="OrthoDB" id="2906425at2759"/>
<dbReference type="EMBL" id="LDEV01001824">
    <property type="protein sequence ID" value="KLJ10956.1"/>
    <property type="molecule type" value="Genomic_DNA"/>
</dbReference>
<gene>
    <name evidence="3" type="ORF">EMPG_09787</name>
</gene>
<evidence type="ECO:0000259" key="2">
    <source>
        <dbReference type="Pfam" id="PF01636"/>
    </source>
</evidence>
<accession>A0A0H1BP55</accession>
<dbReference type="CDD" id="cd05120">
    <property type="entry name" value="APH_ChoK_like"/>
    <property type="match status" value="1"/>
</dbReference>
<organism evidence="3 4">
    <name type="scientific">Blastomyces silverae</name>
    <dbReference type="NCBI Taxonomy" id="2060906"/>
    <lineage>
        <taxon>Eukaryota</taxon>
        <taxon>Fungi</taxon>
        <taxon>Dikarya</taxon>
        <taxon>Ascomycota</taxon>
        <taxon>Pezizomycotina</taxon>
        <taxon>Eurotiomycetes</taxon>
        <taxon>Eurotiomycetidae</taxon>
        <taxon>Onygenales</taxon>
        <taxon>Ajellomycetaceae</taxon>
        <taxon>Blastomyces</taxon>
    </lineage>
</organism>
<dbReference type="PANTHER" id="PTHR21310:SF58">
    <property type="entry name" value="AMINOGLYCOSIDE PHOSPHOTRANSFERASE DOMAIN-CONTAINING PROTEIN"/>
    <property type="match status" value="1"/>
</dbReference>